<dbReference type="SUPFAM" id="SSF52980">
    <property type="entry name" value="Restriction endonuclease-like"/>
    <property type="match status" value="1"/>
</dbReference>
<dbReference type="InterPro" id="IPR012296">
    <property type="entry name" value="Nuclease_put_TT1808"/>
</dbReference>
<organism evidence="2 3">
    <name type="scientific">Microcystis viridis NIES-102</name>
    <dbReference type="NCBI Taxonomy" id="213615"/>
    <lineage>
        <taxon>Bacteria</taxon>
        <taxon>Bacillati</taxon>
        <taxon>Cyanobacteriota</taxon>
        <taxon>Cyanophyceae</taxon>
        <taxon>Oscillatoriophycideae</taxon>
        <taxon>Chroococcales</taxon>
        <taxon>Microcystaceae</taxon>
        <taxon>Microcystis</taxon>
    </lineage>
</organism>
<dbReference type="InterPro" id="IPR008538">
    <property type="entry name" value="Uma2"/>
</dbReference>
<dbReference type="Proteomes" id="UP000278152">
    <property type="component" value="Chromosome"/>
</dbReference>
<name>A0A3G9K5B9_MICVR</name>
<evidence type="ECO:0000313" key="2">
    <source>
        <dbReference type="EMBL" id="BBH40955.1"/>
    </source>
</evidence>
<dbReference type="Gene3D" id="3.90.1570.10">
    <property type="entry name" value="tt1808, chain A"/>
    <property type="match status" value="1"/>
</dbReference>
<dbReference type="RefSeq" id="WP_012263802.1">
    <property type="nucleotide sequence ID" value="NZ_AP019314.1"/>
</dbReference>
<sequence>MIATTTISPQLTIPRLENGDKLTRREFEHRYNAMPNLKKAELIEGIVYIMASPLRIKNHGEPHADIIGWLSVYKAFTPNLQLGDNCTVRLDADNEPQPDALLRIKNGGQSTISEDGYVEGAPELIVEIAASTVSLDLHQKLKVYRRNQVQEYLVWRVDDGEFDWFRLTNEEYIKLEPNSEGIICSQIFPGLWLDRDALLAGDLAKVLEVLQLGMARIKN</sequence>
<feature type="domain" description="Putative restriction endonuclease" evidence="1">
    <location>
        <begin position="31"/>
        <end position="194"/>
    </location>
</feature>
<dbReference type="PANTHER" id="PTHR35400:SF3">
    <property type="entry name" value="SLL1072 PROTEIN"/>
    <property type="match status" value="1"/>
</dbReference>
<dbReference type="InterPro" id="IPR011335">
    <property type="entry name" value="Restrct_endonuc-II-like"/>
</dbReference>
<dbReference type="PANTHER" id="PTHR35400">
    <property type="entry name" value="SLR1083 PROTEIN"/>
    <property type="match status" value="1"/>
</dbReference>
<reference evidence="2 3" key="1">
    <citation type="submission" date="2018-11" db="EMBL/GenBank/DDBJ databases">
        <title>Complete genome sequence of Microcystis aeruginosa NIES-102.</title>
        <authorList>
            <person name="Yamaguchi H."/>
            <person name="Suzuki S."/>
            <person name="Kawachi M."/>
        </authorList>
    </citation>
    <scope>NUCLEOTIDE SEQUENCE [LARGE SCALE GENOMIC DNA]</scope>
    <source>
        <strain evidence="2 3">NIES-102</strain>
    </source>
</reference>
<accession>A0A3G9K5B9</accession>
<evidence type="ECO:0000259" key="1">
    <source>
        <dbReference type="Pfam" id="PF05685"/>
    </source>
</evidence>
<dbReference type="Pfam" id="PF05685">
    <property type="entry name" value="Uma2"/>
    <property type="match status" value="1"/>
</dbReference>
<dbReference type="CDD" id="cd06260">
    <property type="entry name" value="DUF820-like"/>
    <property type="match status" value="1"/>
</dbReference>
<dbReference type="KEGG" id="mvz:myaer102_35410"/>
<gene>
    <name evidence="2" type="ORF">myaer102_35410</name>
</gene>
<protein>
    <recommendedName>
        <fullName evidence="1">Putative restriction endonuclease domain-containing protein</fullName>
    </recommendedName>
</protein>
<evidence type="ECO:0000313" key="3">
    <source>
        <dbReference type="Proteomes" id="UP000278152"/>
    </source>
</evidence>
<proteinExistence type="predicted"/>
<dbReference type="EMBL" id="AP019314">
    <property type="protein sequence ID" value="BBH40955.1"/>
    <property type="molecule type" value="Genomic_DNA"/>
</dbReference>
<dbReference type="AlphaFoldDB" id="A0A3G9K5B9"/>